<sequence length="478" mass="53869">MKGTKLFILFFLVSVFLNAQDLKLAAIFTDNMVLQQQTQAPVWGWAKEKSKINITTSWDGKEYEAVADKNGKWKIPVTTPIAGGPYTITVSSSQKVELKNVYIGEVWLASGQSNMSMRLKGYKHQPVAGSTEAILNSKGKNIHFINIPELAAYRPLDDVKDVRWETASLSTTGECSAVCWFFADLINQQLDIPVGIINASYGGSNVEAWMTDVACSEFKDIEVPPKSDETSPWIGNVATLLYNGMIHPIEGYRIKGMLWYQGESSIFNVPRYAPSVAAMVKDWRKIWEQGDFPFYFAQIAPYDYKEWNFFTPQWPEISAYQREAQIKTLSLIPNSAMAVTLDVGEEFQIHPPRKKEVGQRLAFLALAKTYGATGFEYQSPLYERMEVQDDKAIIYFTQQFMGLTSYGKELALFEIAGENKVFVKAKAYLDEEKSAIVVSSHLVKEPKAVRYAFKDYVAAELFGTGGLPVSSFRTDDWE</sequence>
<protein>
    <submittedName>
        <fullName evidence="4">Sialate O-acetylesterase</fullName>
    </submittedName>
</protein>
<dbReference type="InterPro" id="IPR005181">
    <property type="entry name" value="SASA"/>
</dbReference>
<dbReference type="InterPro" id="IPR039329">
    <property type="entry name" value="SIAE"/>
</dbReference>
<evidence type="ECO:0000313" key="4">
    <source>
        <dbReference type="EMBL" id="MFC4675072.1"/>
    </source>
</evidence>
<keyword evidence="5" id="KW-1185">Reference proteome</keyword>
<evidence type="ECO:0000256" key="2">
    <source>
        <dbReference type="SAM" id="SignalP"/>
    </source>
</evidence>
<dbReference type="EMBL" id="JBHSGN010000090">
    <property type="protein sequence ID" value="MFC4675072.1"/>
    <property type="molecule type" value="Genomic_DNA"/>
</dbReference>
<dbReference type="PANTHER" id="PTHR22901:SF0">
    <property type="entry name" value="SIALATE O-ACETYLESTERASE"/>
    <property type="match status" value="1"/>
</dbReference>
<accession>A0ABV9KXU3</accession>
<reference evidence="5" key="1">
    <citation type="journal article" date="2019" name="Int. J. Syst. Evol. Microbiol.">
        <title>The Global Catalogue of Microorganisms (GCM) 10K type strain sequencing project: providing services to taxonomists for standard genome sequencing and annotation.</title>
        <authorList>
            <consortium name="The Broad Institute Genomics Platform"/>
            <consortium name="The Broad Institute Genome Sequencing Center for Infectious Disease"/>
            <person name="Wu L."/>
            <person name="Ma J."/>
        </authorList>
    </citation>
    <scope>NUCLEOTIDE SEQUENCE [LARGE SCALE GENOMIC DNA]</scope>
    <source>
        <strain evidence="5">CCUG 66188</strain>
    </source>
</reference>
<feature type="chain" id="PRO_5046910489" evidence="2">
    <location>
        <begin position="20"/>
        <end position="478"/>
    </location>
</feature>
<feature type="signal peptide" evidence="2">
    <location>
        <begin position="1"/>
        <end position="19"/>
    </location>
</feature>
<dbReference type="SUPFAM" id="SSF52266">
    <property type="entry name" value="SGNH hydrolase"/>
    <property type="match status" value="1"/>
</dbReference>
<evidence type="ECO:0000256" key="1">
    <source>
        <dbReference type="ARBA" id="ARBA00022801"/>
    </source>
</evidence>
<gene>
    <name evidence="4" type="ORF">ACFO6W_15330</name>
</gene>
<evidence type="ECO:0000313" key="5">
    <source>
        <dbReference type="Proteomes" id="UP001596023"/>
    </source>
</evidence>
<comment type="caution">
    <text evidence="4">The sequence shown here is derived from an EMBL/GenBank/DDBJ whole genome shotgun (WGS) entry which is preliminary data.</text>
</comment>
<dbReference type="RefSeq" id="WP_379997944.1">
    <property type="nucleotide sequence ID" value="NZ_JBHSGN010000090.1"/>
</dbReference>
<organism evidence="4 5">
    <name type="scientific">Dysgonomonas termitidis</name>
    <dbReference type="NCBI Taxonomy" id="1516126"/>
    <lineage>
        <taxon>Bacteria</taxon>
        <taxon>Pseudomonadati</taxon>
        <taxon>Bacteroidota</taxon>
        <taxon>Bacteroidia</taxon>
        <taxon>Bacteroidales</taxon>
        <taxon>Dysgonomonadaceae</taxon>
        <taxon>Dysgonomonas</taxon>
    </lineage>
</organism>
<dbReference type="Gene3D" id="2.60.40.10">
    <property type="entry name" value="Immunoglobulins"/>
    <property type="match status" value="1"/>
</dbReference>
<name>A0ABV9KXU3_9BACT</name>
<dbReference type="PANTHER" id="PTHR22901">
    <property type="entry name" value="SIALATE O-ACETYLESTERASE"/>
    <property type="match status" value="1"/>
</dbReference>
<dbReference type="Gene3D" id="3.40.50.1110">
    <property type="entry name" value="SGNH hydrolase"/>
    <property type="match status" value="1"/>
</dbReference>
<keyword evidence="2" id="KW-0732">Signal</keyword>
<evidence type="ECO:0000259" key="3">
    <source>
        <dbReference type="Pfam" id="PF03629"/>
    </source>
</evidence>
<keyword evidence="1" id="KW-0378">Hydrolase</keyword>
<dbReference type="Pfam" id="PF03629">
    <property type="entry name" value="SASA"/>
    <property type="match status" value="1"/>
</dbReference>
<dbReference type="InterPro" id="IPR036514">
    <property type="entry name" value="SGNH_hydro_sf"/>
</dbReference>
<dbReference type="InterPro" id="IPR013783">
    <property type="entry name" value="Ig-like_fold"/>
</dbReference>
<feature type="domain" description="Sialate O-acetylesterase" evidence="3">
    <location>
        <begin position="105"/>
        <end position="362"/>
    </location>
</feature>
<dbReference type="Proteomes" id="UP001596023">
    <property type="component" value="Unassembled WGS sequence"/>
</dbReference>
<proteinExistence type="predicted"/>